<gene>
    <name evidence="7" type="ORF">FRX48_02265</name>
</gene>
<dbReference type="SUPFAM" id="SSF51905">
    <property type="entry name" value="FAD/NAD(P)-binding domain"/>
    <property type="match status" value="1"/>
</dbReference>
<evidence type="ECO:0000256" key="4">
    <source>
        <dbReference type="ARBA" id="ARBA00022827"/>
    </source>
</evidence>
<evidence type="ECO:0000259" key="6">
    <source>
        <dbReference type="Pfam" id="PF01266"/>
    </source>
</evidence>
<comment type="cofactor">
    <cofactor evidence="1">
        <name>FAD</name>
        <dbReference type="ChEBI" id="CHEBI:57692"/>
    </cofactor>
</comment>
<name>A0A5M8PW51_9LECA</name>
<evidence type="ECO:0000256" key="1">
    <source>
        <dbReference type="ARBA" id="ARBA00001974"/>
    </source>
</evidence>
<dbReference type="Proteomes" id="UP000324767">
    <property type="component" value="Unassembled WGS sequence"/>
</dbReference>
<proteinExistence type="inferred from homology"/>
<reference evidence="7 8" key="1">
    <citation type="submission" date="2019-09" db="EMBL/GenBank/DDBJ databases">
        <title>The hologenome of the rock-dwelling lichen Lasallia pustulata.</title>
        <authorList>
            <person name="Greshake Tzovaras B."/>
            <person name="Segers F."/>
            <person name="Bicker A."/>
            <person name="Dal Grande F."/>
            <person name="Otte J."/>
            <person name="Hankeln T."/>
            <person name="Schmitt I."/>
            <person name="Ebersberger I."/>
        </authorList>
    </citation>
    <scope>NUCLEOTIDE SEQUENCE [LARGE SCALE GENOMIC DNA]</scope>
    <source>
        <strain evidence="7">A1-1</strain>
    </source>
</reference>
<dbReference type="Pfam" id="PF01266">
    <property type="entry name" value="DAO"/>
    <property type="match status" value="1"/>
</dbReference>
<dbReference type="Gene3D" id="3.30.9.10">
    <property type="entry name" value="D-Amino Acid Oxidase, subunit A, domain 2"/>
    <property type="match status" value="1"/>
</dbReference>
<evidence type="ECO:0000313" key="8">
    <source>
        <dbReference type="Proteomes" id="UP000324767"/>
    </source>
</evidence>
<evidence type="ECO:0000256" key="2">
    <source>
        <dbReference type="ARBA" id="ARBA00010989"/>
    </source>
</evidence>
<keyword evidence="3" id="KW-0285">Flavoprotein</keyword>
<evidence type="ECO:0000256" key="3">
    <source>
        <dbReference type="ARBA" id="ARBA00022630"/>
    </source>
</evidence>
<dbReference type="EMBL" id="VXIT01000003">
    <property type="protein sequence ID" value="KAA6413903.1"/>
    <property type="molecule type" value="Genomic_DNA"/>
</dbReference>
<dbReference type="GO" id="GO:0051698">
    <property type="term" value="F:saccharopine oxidase activity"/>
    <property type="evidence" value="ECO:0007669"/>
    <property type="project" value="TreeGrafter"/>
</dbReference>
<comment type="similarity">
    <text evidence="2">Belongs to the MSOX/MTOX family.</text>
</comment>
<sequence length="355" mass="38651">MALATRALTHWTTSRLLSPYFHRSGWVQLSPRGSDQRARVRANFAAREARGEGLDESRDVGLREVKDGFAGLLAETDVGGFEGAYWNPGAGWAEADKALAAMLEGWWGGGEGEGGEVISADRVVLATGAWTSEVMEGVEAELGIRGEGRVEGQAKAAGVCVAHFRLGGKEMERWEGAPVVVYGGEGEVIPPLSSGHLKFTNASTFTSTRATATGHLISIPPDSQTAVPARLKAETLALVKRIMPSMLSDNRTVDYWRLCWDSITPTQDQLITRHPDPRLANLYLAVGGSFHSWKFLPIIGEYVVNVLEGRGNGKEMDERWGWKKEGWGAGKGKKGAHEKVVPTRELADLEERMKL</sequence>
<dbReference type="GO" id="GO:0008115">
    <property type="term" value="F:sarcosine oxidase activity"/>
    <property type="evidence" value="ECO:0007669"/>
    <property type="project" value="TreeGrafter"/>
</dbReference>
<dbReference type="GO" id="GO:0050660">
    <property type="term" value="F:flavin adenine dinucleotide binding"/>
    <property type="evidence" value="ECO:0007669"/>
    <property type="project" value="InterPro"/>
</dbReference>
<organism evidence="7 8">
    <name type="scientific">Lasallia pustulata</name>
    <dbReference type="NCBI Taxonomy" id="136370"/>
    <lineage>
        <taxon>Eukaryota</taxon>
        <taxon>Fungi</taxon>
        <taxon>Dikarya</taxon>
        <taxon>Ascomycota</taxon>
        <taxon>Pezizomycotina</taxon>
        <taxon>Lecanoromycetes</taxon>
        <taxon>OSLEUM clade</taxon>
        <taxon>Umbilicariomycetidae</taxon>
        <taxon>Umbilicariales</taxon>
        <taxon>Umbilicariaceae</taxon>
        <taxon>Lasallia</taxon>
    </lineage>
</organism>
<accession>A0A5M8PW51</accession>
<feature type="domain" description="FAD dependent oxidoreductase" evidence="6">
    <location>
        <begin position="3"/>
        <end position="304"/>
    </location>
</feature>
<dbReference type="PANTHER" id="PTHR10961:SF37">
    <property type="entry name" value="FAD DEPENDENT OXIDOREDUCTASE DOMAIN-CONTAINING PROTEIN"/>
    <property type="match status" value="1"/>
</dbReference>
<dbReference type="InterPro" id="IPR006076">
    <property type="entry name" value="FAD-dep_OxRdtase"/>
</dbReference>
<evidence type="ECO:0000256" key="5">
    <source>
        <dbReference type="ARBA" id="ARBA00023002"/>
    </source>
</evidence>
<protein>
    <recommendedName>
        <fullName evidence="6">FAD dependent oxidoreductase domain-containing protein</fullName>
    </recommendedName>
</protein>
<dbReference type="OrthoDB" id="2219495at2759"/>
<dbReference type="PANTHER" id="PTHR10961">
    <property type="entry name" value="PEROXISOMAL SARCOSINE OXIDASE"/>
    <property type="match status" value="1"/>
</dbReference>
<evidence type="ECO:0000313" key="7">
    <source>
        <dbReference type="EMBL" id="KAA6413903.1"/>
    </source>
</evidence>
<keyword evidence="5" id="KW-0560">Oxidoreductase</keyword>
<dbReference type="AlphaFoldDB" id="A0A5M8PW51"/>
<keyword evidence="4" id="KW-0274">FAD</keyword>
<dbReference type="InterPro" id="IPR036188">
    <property type="entry name" value="FAD/NAD-bd_sf"/>
</dbReference>
<comment type="caution">
    <text evidence="7">The sequence shown here is derived from an EMBL/GenBank/DDBJ whole genome shotgun (WGS) entry which is preliminary data.</text>
</comment>
<dbReference type="InterPro" id="IPR045170">
    <property type="entry name" value="MTOX"/>
</dbReference>